<sequence>MIIIKTDGRTFPNGDAWRCLTCGLPEGNAIGRTGEFDHPETSWDGRRLLAGQNIIECSGYTFTDTRCTPDRVHVYPLRWNVTAAGSGPGGSMREIRLHPDGVHVGFSSVTTTRSGKFGQYSYLGRLTFNPSPATGTPAAPRYDLTKVTRLFSTAPDRQAVRVDPKNPGRLLINPSVPTVGELRGFSGTGDEVTYIGYPTESSNIDVYAANLRTGKVRRLTAHPEYADPLDISPDDKWTIAMDTRGSDRQMFMAGMRAIPPITDLISTSATSSTRNNGQRRFFQPILIDRFGDRGTYAGQQLNAGDGAPGSVSDPYWNGMADPKWSPDGTQITYWQSFVVPPACGGA</sequence>
<accession>A0ABW3CMF8</accession>
<gene>
    <name evidence="1" type="ORF">ACFQ07_22885</name>
</gene>
<dbReference type="Gene3D" id="2.120.10.30">
    <property type="entry name" value="TolB, C-terminal domain"/>
    <property type="match status" value="1"/>
</dbReference>
<protein>
    <submittedName>
        <fullName evidence="1">Uncharacterized protein</fullName>
    </submittedName>
</protein>
<dbReference type="EMBL" id="JBHTIR010003377">
    <property type="protein sequence ID" value="MFD0855105.1"/>
    <property type="molecule type" value="Genomic_DNA"/>
</dbReference>
<dbReference type="Proteomes" id="UP001597083">
    <property type="component" value="Unassembled WGS sequence"/>
</dbReference>
<evidence type="ECO:0000313" key="1">
    <source>
        <dbReference type="EMBL" id="MFD0855105.1"/>
    </source>
</evidence>
<dbReference type="InterPro" id="IPR011042">
    <property type="entry name" value="6-blade_b-propeller_TolB-like"/>
</dbReference>
<proteinExistence type="predicted"/>
<evidence type="ECO:0000313" key="2">
    <source>
        <dbReference type="Proteomes" id="UP001597083"/>
    </source>
</evidence>
<keyword evidence="2" id="KW-1185">Reference proteome</keyword>
<organism evidence="1 2">
    <name type="scientific">Actinomadura adrarensis</name>
    <dbReference type="NCBI Taxonomy" id="1819600"/>
    <lineage>
        <taxon>Bacteria</taxon>
        <taxon>Bacillati</taxon>
        <taxon>Actinomycetota</taxon>
        <taxon>Actinomycetes</taxon>
        <taxon>Streptosporangiales</taxon>
        <taxon>Thermomonosporaceae</taxon>
        <taxon>Actinomadura</taxon>
    </lineage>
</organism>
<reference evidence="2" key="1">
    <citation type="journal article" date="2019" name="Int. J. Syst. Evol. Microbiol.">
        <title>The Global Catalogue of Microorganisms (GCM) 10K type strain sequencing project: providing services to taxonomists for standard genome sequencing and annotation.</title>
        <authorList>
            <consortium name="The Broad Institute Genomics Platform"/>
            <consortium name="The Broad Institute Genome Sequencing Center for Infectious Disease"/>
            <person name="Wu L."/>
            <person name="Ma J."/>
        </authorList>
    </citation>
    <scope>NUCLEOTIDE SEQUENCE [LARGE SCALE GENOMIC DNA]</scope>
    <source>
        <strain evidence="2">JCM 31696</strain>
    </source>
</reference>
<dbReference type="SUPFAM" id="SSF82171">
    <property type="entry name" value="DPP6 N-terminal domain-like"/>
    <property type="match status" value="1"/>
</dbReference>
<comment type="caution">
    <text evidence="1">The sequence shown here is derived from an EMBL/GenBank/DDBJ whole genome shotgun (WGS) entry which is preliminary data.</text>
</comment>
<feature type="non-terminal residue" evidence="1">
    <location>
        <position position="346"/>
    </location>
</feature>
<name>A0ABW3CMF8_9ACTN</name>